<feature type="region of interest" description="Disordered" evidence="1">
    <location>
        <begin position="1"/>
        <end position="44"/>
    </location>
</feature>
<sequence>MAEERLAAEKSNATPSRLDRCRRENSRVVHPRRPHSANPDFPPGGLLEIGDVSLEREVWFYIQYIYVWYAIQRSAQTSSPPDVDQQNVR</sequence>
<dbReference type="Proteomes" id="UP000053676">
    <property type="component" value="Unassembled WGS sequence"/>
</dbReference>
<organism evidence="2 3">
    <name type="scientific">Necator americanus</name>
    <name type="common">Human hookworm</name>
    <dbReference type="NCBI Taxonomy" id="51031"/>
    <lineage>
        <taxon>Eukaryota</taxon>
        <taxon>Metazoa</taxon>
        <taxon>Ecdysozoa</taxon>
        <taxon>Nematoda</taxon>
        <taxon>Chromadorea</taxon>
        <taxon>Rhabditida</taxon>
        <taxon>Rhabditina</taxon>
        <taxon>Rhabditomorpha</taxon>
        <taxon>Strongyloidea</taxon>
        <taxon>Ancylostomatidae</taxon>
        <taxon>Bunostominae</taxon>
        <taxon>Necator</taxon>
    </lineage>
</organism>
<dbReference type="EMBL" id="KI658864">
    <property type="protein sequence ID" value="ETN81062.1"/>
    <property type="molecule type" value="Genomic_DNA"/>
</dbReference>
<dbReference type="AlphaFoldDB" id="W2TJ60"/>
<feature type="compositionally biased region" description="Basic and acidic residues" evidence="1">
    <location>
        <begin position="17"/>
        <end position="27"/>
    </location>
</feature>
<keyword evidence="3" id="KW-1185">Reference proteome</keyword>
<gene>
    <name evidence="2" type="ORF">NECAME_08764</name>
</gene>
<accession>W2TJ60</accession>
<dbReference type="KEGG" id="nai:NECAME_08764"/>
<evidence type="ECO:0000313" key="2">
    <source>
        <dbReference type="EMBL" id="ETN81062.1"/>
    </source>
</evidence>
<evidence type="ECO:0000313" key="3">
    <source>
        <dbReference type="Proteomes" id="UP000053676"/>
    </source>
</evidence>
<name>W2TJ60_NECAM</name>
<reference evidence="3" key="1">
    <citation type="journal article" date="2014" name="Nat. Genet.">
        <title>Genome of the human hookworm Necator americanus.</title>
        <authorList>
            <person name="Tang Y.T."/>
            <person name="Gao X."/>
            <person name="Rosa B.A."/>
            <person name="Abubucker S."/>
            <person name="Hallsworth-Pepin K."/>
            <person name="Martin J."/>
            <person name="Tyagi R."/>
            <person name="Heizer E."/>
            <person name="Zhang X."/>
            <person name="Bhonagiri-Palsikar V."/>
            <person name="Minx P."/>
            <person name="Warren W.C."/>
            <person name="Wang Q."/>
            <person name="Zhan B."/>
            <person name="Hotez P.J."/>
            <person name="Sternberg P.W."/>
            <person name="Dougall A."/>
            <person name="Gaze S.T."/>
            <person name="Mulvenna J."/>
            <person name="Sotillo J."/>
            <person name="Ranganathan S."/>
            <person name="Rabelo E.M."/>
            <person name="Wilson R.K."/>
            <person name="Felgner P.L."/>
            <person name="Bethony J."/>
            <person name="Hawdon J.M."/>
            <person name="Gasser R.B."/>
            <person name="Loukas A."/>
            <person name="Mitreva M."/>
        </authorList>
    </citation>
    <scope>NUCLEOTIDE SEQUENCE [LARGE SCALE GENOMIC DNA]</scope>
</reference>
<evidence type="ECO:0000256" key="1">
    <source>
        <dbReference type="SAM" id="MobiDB-lite"/>
    </source>
</evidence>
<protein>
    <submittedName>
        <fullName evidence="2">Uncharacterized protein</fullName>
    </submittedName>
</protein>
<proteinExistence type="predicted"/>